<keyword evidence="2" id="KW-1185">Reference proteome</keyword>
<accession>A0ACD1E0U5</accession>
<gene>
    <name evidence="1" type="ORF">KM842_09690</name>
</gene>
<organism evidence="1 2">
    <name type="scientific">Curtobacterium aetherium</name>
    <dbReference type="NCBI Taxonomy" id="2841594"/>
    <lineage>
        <taxon>Bacteria</taxon>
        <taxon>Bacillati</taxon>
        <taxon>Actinomycetota</taxon>
        <taxon>Actinomycetes</taxon>
        <taxon>Micrococcales</taxon>
        <taxon>Microbacteriaceae</taxon>
        <taxon>Curtobacterium</taxon>
    </lineage>
</organism>
<evidence type="ECO:0000313" key="2">
    <source>
        <dbReference type="Proteomes" id="UP000681794"/>
    </source>
</evidence>
<name>A0ACD1E0U5_9MICO</name>
<dbReference type="EMBL" id="CP076544">
    <property type="protein sequence ID" value="QWS32562.1"/>
    <property type="molecule type" value="Genomic_DNA"/>
</dbReference>
<sequence length="52" mass="5559">MRIHRSGSTVPVRSSTPTLASIALSRILTDPVDVAPSPTEERQPDGVASFVR</sequence>
<proteinExistence type="predicted"/>
<protein>
    <submittedName>
        <fullName evidence="1">Uncharacterized protein</fullName>
    </submittedName>
</protein>
<evidence type="ECO:0000313" key="1">
    <source>
        <dbReference type="EMBL" id="QWS32562.1"/>
    </source>
</evidence>
<dbReference type="Proteomes" id="UP000681794">
    <property type="component" value="Chromosome"/>
</dbReference>
<reference evidence="1" key="1">
    <citation type="submission" date="2021-06" db="EMBL/GenBank/DDBJ databases">
        <authorList>
            <person name="Ellington A.J."/>
            <person name="Bryan N.C."/>
            <person name="Christner B.C."/>
            <person name="Reisch C.R."/>
        </authorList>
    </citation>
    <scope>NUCLEOTIDE SEQUENCE</scope>
    <source>
        <strain evidence="1">L6-1</strain>
    </source>
</reference>